<reference evidence="1" key="1">
    <citation type="submission" date="2021-05" db="EMBL/GenBank/DDBJ databases">
        <authorList>
            <person name="Pietrasiak N."/>
            <person name="Ward R."/>
            <person name="Stajich J.E."/>
            <person name="Kurbessoian T."/>
        </authorList>
    </citation>
    <scope>NUCLEOTIDE SEQUENCE</scope>
    <source>
        <strain evidence="1">GSE-TBD4-15B</strain>
    </source>
</reference>
<name>A0A951U677_9CYAN</name>
<reference evidence="1" key="2">
    <citation type="journal article" date="2022" name="Microbiol. Resour. Announc.">
        <title>Metagenome Sequencing to Explore Phylogenomics of Terrestrial Cyanobacteria.</title>
        <authorList>
            <person name="Ward R.D."/>
            <person name="Stajich J.E."/>
            <person name="Johansen J.R."/>
            <person name="Huntemann M."/>
            <person name="Clum A."/>
            <person name="Foster B."/>
            <person name="Foster B."/>
            <person name="Roux S."/>
            <person name="Palaniappan K."/>
            <person name="Varghese N."/>
            <person name="Mukherjee S."/>
            <person name="Reddy T.B.K."/>
            <person name="Daum C."/>
            <person name="Copeland A."/>
            <person name="Chen I.A."/>
            <person name="Ivanova N.N."/>
            <person name="Kyrpides N.C."/>
            <person name="Shapiro N."/>
            <person name="Eloe-Fadrosh E.A."/>
            <person name="Pietrasiak N."/>
        </authorList>
    </citation>
    <scope>NUCLEOTIDE SEQUENCE</scope>
    <source>
        <strain evidence="1">GSE-TBD4-15B</strain>
    </source>
</reference>
<evidence type="ECO:0000313" key="2">
    <source>
        <dbReference type="Proteomes" id="UP000707356"/>
    </source>
</evidence>
<proteinExistence type="predicted"/>
<dbReference type="AlphaFoldDB" id="A0A951U677"/>
<dbReference type="EMBL" id="JAHHHV010000078">
    <property type="protein sequence ID" value="MBW4467624.1"/>
    <property type="molecule type" value="Genomic_DNA"/>
</dbReference>
<dbReference type="Proteomes" id="UP000707356">
    <property type="component" value="Unassembled WGS sequence"/>
</dbReference>
<comment type="caution">
    <text evidence="1">The sequence shown here is derived from an EMBL/GenBank/DDBJ whole genome shotgun (WGS) entry which is preliminary data.</text>
</comment>
<sequence>MASRAKQFNGFSYRALQQSNSKQRRLLSKTEQQWLKANGYKNLGWSNVIQLHQKISEFQNQTPPDDPTLEELFLQADRVGNKYLGDSEIAEFNQKLAQEVSEVSELIDQQFPDTEVEIIDFSHSQPKTQKKRR</sequence>
<evidence type="ECO:0000313" key="1">
    <source>
        <dbReference type="EMBL" id="MBW4467624.1"/>
    </source>
</evidence>
<gene>
    <name evidence="1" type="ORF">KME07_19525</name>
</gene>
<protein>
    <submittedName>
        <fullName evidence="1">Uncharacterized protein</fullName>
    </submittedName>
</protein>
<accession>A0A951U677</accession>
<organism evidence="1 2">
    <name type="scientific">Pegethrix bostrychoides GSE-TBD4-15B</name>
    <dbReference type="NCBI Taxonomy" id="2839662"/>
    <lineage>
        <taxon>Bacteria</taxon>
        <taxon>Bacillati</taxon>
        <taxon>Cyanobacteriota</taxon>
        <taxon>Cyanophyceae</taxon>
        <taxon>Oculatellales</taxon>
        <taxon>Oculatellaceae</taxon>
        <taxon>Pegethrix</taxon>
    </lineage>
</organism>